<feature type="transmembrane region" description="Helical" evidence="7">
    <location>
        <begin position="21"/>
        <end position="42"/>
    </location>
</feature>
<dbReference type="STRING" id="993689.GCA_002077135_03297"/>
<dbReference type="GO" id="GO:0005886">
    <property type="term" value="C:plasma membrane"/>
    <property type="evidence" value="ECO:0007669"/>
    <property type="project" value="UniProtKB-SubCell"/>
</dbReference>
<feature type="transmembrane region" description="Helical" evidence="7">
    <location>
        <begin position="367"/>
        <end position="391"/>
    </location>
</feature>
<comment type="subcellular location">
    <subcellularLocation>
        <location evidence="1">Cell membrane</location>
        <topology evidence="1">Multi-pass membrane protein</topology>
    </subcellularLocation>
</comment>
<evidence type="ECO:0000259" key="8">
    <source>
        <dbReference type="Pfam" id="PF02687"/>
    </source>
</evidence>
<comment type="similarity">
    <text evidence="6">Belongs to the ABC-4 integral membrane protein family.</text>
</comment>
<keyword evidence="5 7" id="KW-0472">Membrane</keyword>
<dbReference type="PANTHER" id="PTHR30572">
    <property type="entry name" value="MEMBRANE COMPONENT OF TRANSPORTER-RELATED"/>
    <property type="match status" value="1"/>
</dbReference>
<name>A0A4S3KSR0_9GAMM</name>
<dbReference type="EMBL" id="MWQO01000003">
    <property type="protein sequence ID" value="THD12172.1"/>
    <property type="molecule type" value="Genomic_DNA"/>
</dbReference>
<evidence type="ECO:0000313" key="10">
    <source>
        <dbReference type="Proteomes" id="UP000307749"/>
    </source>
</evidence>
<dbReference type="InterPro" id="IPR003838">
    <property type="entry name" value="ABC3_permease_C"/>
</dbReference>
<feature type="transmembrane region" description="Helical" evidence="7">
    <location>
        <begin position="333"/>
        <end position="355"/>
    </location>
</feature>
<keyword evidence="10" id="KW-1185">Reference proteome</keyword>
<feature type="transmembrane region" description="Helical" evidence="7">
    <location>
        <begin position="280"/>
        <end position="304"/>
    </location>
</feature>
<evidence type="ECO:0000256" key="6">
    <source>
        <dbReference type="ARBA" id="ARBA00038076"/>
    </source>
</evidence>
<organism evidence="9 10">
    <name type="scientific">Metallibacterium scheffleri</name>
    <dbReference type="NCBI Taxonomy" id="993689"/>
    <lineage>
        <taxon>Bacteria</taxon>
        <taxon>Pseudomonadati</taxon>
        <taxon>Pseudomonadota</taxon>
        <taxon>Gammaproteobacteria</taxon>
        <taxon>Lysobacterales</taxon>
        <taxon>Rhodanobacteraceae</taxon>
        <taxon>Metallibacterium</taxon>
    </lineage>
</organism>
<dbReference type="OrthoDB" id="5940897at2"/>
<accession>A0A4S3KSR0</accession>
<reference evidence="9 10" key="1">
    <citation type="submission" date="2017-02" db="EMBL/GenBank/DDBJ databases">
        <title>Whole genome sequencing of Metallibacterium scheffleri DSM 24874 (T).</title>
        <authorList>
            <person name="Kumar S."/>
            <person name="Patil P."/>
            <person name="Patil P.B."/>
        </authorList>
    </citation>
    <scope>NUCLEOTIDE SEQUENCE [LARGE SCALE GENOMIC DNA]</scope>
    <source>
        <strain evidence="9 10">DSM 24874</strain>
    </source>
</reference>
<evidence type="ECO:0000256" key="3">
    <source>
        <dbReference type="ARBA" id="ARBA00022692"/>
    </source>
</evidence>
<keyword evidence="4 7" id="KW-1133">Transmembrane helix</keyword>
<feature type="domain" description="ABC3 transporter permease C-terminal" evidence="8">
    <location>
        <begin position="283"/>
        <end position="395"/>
    </location>
</feature>
<sequence>MNPFASLRPIFSALRRHKAAVTLLVLEIALTMAVLGNLLFIVHGSAVLQRESTGVPANDVAVIQSMVIGDAKHANTVKNNLAVLRTVPGVLASSFGATPMLGARWNPIYSNASRTRMVAHAFVFSGAQDYSQTLSVHLLAGHLPAAGEIPDATTATPNTLVPALITQQLAHRLFPDRNALGSVLYDGNHSMRIVGIVGTLRGAITGRSSDNDSILIEQRYDVIEGGLYLIRSRSGQMAHVLPLAMKAMQKANPGNVVGQTSSLQAFITHAFAGSRAINRILMAITAILLIVTALGVSGLASFWVQQRTRHIGTRRALGATRGAILRHFQAENLIIVSMGVALGAALTIGLNVLLMQHFAQPRLPLQYVAFGALAMWLLGQLAVLGPALRAARVPPTTAMRAA</sequence>
<evidence type="ECO:0000256" key="7">
    <source>
        <dbReference type="SAM" id="Phobius"/>
    </source>
</evidence>
<dbReference type="RefSeq" id="WP_081129727.1">
    <property type="nucleotide sequence ID" value="NZ_LDOS01000002.1"/>
</dbReference>
<evidence type="ECO:0000256" key="4">
    <source>
        <dbReference type="ARBA" id="ARBA00022989"/>
    </source>
</evidence>
<protein>
    <recommendedName>
        <fullName evidence="8">ABC3 transporter permease C-terminal domain-containing protein</fullName>
    </recommendedName>
</protein>
<dbReference type="PANTHER" id="PTHR30572:SF4">
    <property type="entry name" value="ABC TRANSPORTER PERMEASE YTRF"/>
    <property type="match status" value="1"/>
</dbReference>
<dbReference type="InterPro" id="IPR050250">
    <property type="entry name" value="Macrolide_Exporter_MacB"/>
</dbReference>
<evidence type="ECO:0000313" key="9">
    <source>
        <dbReference type="EMBL" id="THD12172.1"/>
    </source>
</evidence>
<gene>
    <name evidence="9" type="ORF">B1806_01075</name>
</gene>
<proteinExistence type="inferred from homology"/>
<dbReference type="AlphaFoldDB" id="A0A4S3KSR0"/>
<dbReference type="Pfam" id="PF02687">
    <property type="entry name" value="FtsX"/>
    <property type="match status" value="1"/>
</dbReference>
<comment type="caution">
    <text evidence="9">The sequence shown here is derived from an EMBL/GenBank/DDBJ whole genome shotgun (WGS) entry which is preliminary data.</text>
</comment>
<keyword evidence="2" id="KW-1003">Cell membrane</keyword>
<evidence type="ECO:0000256" key="1">
    <source>
        <dbReference type="ARBA" id="ARBA00004651"/>
    </source>
</evidence>
<evidence type="ECO:0000256" key="2">
    <source>
        <dbReference type="ARBA" id="ARBA00022475"/>
    </source>
</evidence>
<dbReference type="Proteomes" id="UP000307749">
    <property type="component" value="Unassembled WGS sequence"/>
</dbReference>
<keyword evidence="3 7" id="KW-0812">Transmembrane</keyword>
<dbReference type="GO" id="GO:0022857">
    <property type="term" value="F:transmembrane transporter activity"/>
    <property type="evidence" value="ECO:0007669"/>
    <property type="project" value="TreeGrafter"/>
</dbReference>
<evidence type="ECO:0000256" key="5">
    <source>
        <dbReference type="ARBA" id="ARBA00023136"/>
    </source>
</evidence>